<keyword evidence="1" id="KW-0472">Membrane</keyword>
<keyword evidence="3" id="KW-1185">Reference proteome</keyword>
<keyword evidence="1" id="KW-0812">Transmembrane</keyword>
<reference evidence="2 3" key="1">
    <citation type="journal article" date="2022" name="bioRxiv">
        <title>Genomics of Preaxostyla Flagellates Illuminates Evolutionary Transitions and the Path Towards Mitochondrial Loss.</title>
        <authorList>
            <person name="Novak L.V.F."/>
            <person name="Treitli S.C."/>
            <person name="Pyrih J."/>
            <person name="Halakuc P."/>
            <person name="Pipaliya S.V."/>
            <person name="Vacek V."/>
            <person name="Brzon O."/>
            <person name="Soukal P."/>
            <person name="Eme L."/>
            <person name="Dacks J.B."/>
            <person name="Karnkowska A."/>
            <person name="Elias M."/>
            <person name="Hampl V."/>
        </authorList>
    </citation>
    <scope>NUCLEOTIDE SEQUENCE [LARGE SCALE GENOMIC DNA]</scope>
    <source>
        <strain evidence="2">NAU3</strain>
        <tissue evidence="2">Gut</tissue>
    </source>
</reference>
<evidence type="ECO:0000256" key="1">
    <source>
        <dbReference type="SAM" id="Phobius"/>
    </source>
</evidence>
<sequence length="157" mass="17223">MNGPVPATEKVKTACTIFTDNFELQSLIVQYVDIAAGVASTVLPLIVLIGQYVQTINILQREWRAVFFQIATTHKDNVLRLKQRLFETEGNDKDSSLSTLCGRMTTFVAFFVFIVHTKSLLMTVAKVAEALNDIDPAADATDRTGIGHAVWTSSGCV</sequence>
<dbReference type="EMBL" id="JARBJD010000012">
    <property type="protein sequence ID" value="KAK2962167.1"/>
    <property type="molecule type" value="Genomic_DNA"/>
</dbReference>
<comment type="caution">
    <text evidence="2">The sequence shown here is derived from an EMBL/GenBank/DDBJ whole genome shotgun (WGS) entry which is preliminary data.</text>
</comment>
<protein>
    <submittedName>
        <fullName evidence="2">Uncharacterized protein</fullName>
    </submittedName>
</protein>
<feature type="transmembrane region" description="Helical" evidence="1">
    <location>
        <begin position="28"/>
        <end position="53"/>
    </location>
</feature>
<gene>
    <name evidence="2" type="ORF">BLNAU_2827</name>
</gene>
<keyword evidence="1" id="KW-1133">Transmembrane helix</keyword>
<proteinExistence type="predicted"/>
<dbReference type="Proteomes" id="UP001281761">
    <property type="component" value="Unassembled WGS sequence"/>
</dbReference>
<evidence type="ECO:0000313" key="3">
    <source>
        <dbReference type="Proteomes" id="UP001281761"/>
    </source>
</evidence>
<accession>A0ABQ9YEL0</accession>
<organism evidence="2 3">
    <name type="scientific">Blattamonas nauphoetae</name>
    <dbReference type="NCBI Taxonomy" id="2049346"/>
    <lineage>
        <taxon>Eukaryota</taxon>
        <taxon>Metamonada</taxon>
        <taxon>Preaxostyla</taxon>
        <taxon>Oxymonadida</taxon>
        <taxon>Blattamonas</taxon>
    </lineage>
</organism>
<name>A0ABQ9YEL0_9EUKA</name>
<evidence type="ECO:0000313" key="2">
    <source>
        <dbReference type="EMBL" id="KAK2962167.1"/>
    </source>
</evidence>